<dbReference type="RefSeq" id="WP_163056404.1">
    <property type="nucleotide sequence ID" value="NZ_JAAGLI010000361.1"/>
</dbReference>
<keyword evidence="1" id="KW-0472">Membrane</keyword>
<feature type="transmembrane region" description="Helical" evidence="1">
    <location>
        <begin position="44"/>
        <end position="64"/>
    </location>
</feature>
<comment type="caution">
    <text evidence="2">The sequence shown here is derived from an EMBL/GenBank/DDBJ whole genome shotgun (WGS) entry which is preliminary data.</text>
</comment>
<reference evidence="2 3" key="1">
    <citation type="submission" date="2020-01" db="EMBL/GenBank/DDBJ databases">
        <title>Insect and environment-associated Actinomycetes.</title>
        <authorList>
            <person name="Currrie C."/>
            <person name="Chevrette M."/>
            <person name="Carlson C."/>
            <person name="Stubbendieck R."/>
            <person name="Wendt-Pienkowski E."/>
        </authorList>
    </citation>
    <scope>NUCLEOTIDE SEQUENCE [LARGE SCALE GENOMIC DNA]</scope>
    <source>
        <strain evidence="2 3">SID10258</strain>
    </source>
</reference>
<evidence type="ECO:0000256" key="1">
    <source>
        <dbReference type="SAM" id="Phobius"/>
    </source>
</evidence>
<proteinExistence type="predicted"/>
<name>A0A6L9QFC3_9ACTN</name>
<gene>
    <name evidence="2" type="ORF">G3I70_14725</name>
</gene>
<dbReference type="Proteomes" id="UP000475532">
    <property type="component" value="Unassembled WGS sequence"/>
</dbReference>
<accession>A0A6L9QFC3</accession>
<organism evidence="2 3">
    <name type="scientific">Actinomadura bangladeshensis</name>
    <dbReference type="NCBI Taxonomy" id="453573"/>
    <lineage>
        <taxon>Bacteria</taxon>
        <taxon>Bacillati</taxon>
        <taxon>Actinomycetota</taxon>
        <taxon>Actinomycetes</taxon>
        <taxon>Streptosporangiales</taxon>
        <taxon>Thermomonosporaceae</taxon>
        <taxon>Actinomadura</taxon>
    </lineage>
</organism>
<sequence length="70" mass="7005">MNLSGAFIGFAVGGAAGFLLTETVGAFFTFVIDRTLDVDGTPVLLAAFIAVPIITAAAGAAIGARFTNRG</sequence>
<dbReference type="AlphaFoldDB" id="A0A6L9QFC3"/>
<evidence type="ECO:0000313" key="2">
    <source>
        <dbReference type="EMBL" id="NEA23738.1"/>
    </source>
</evidence>
<dbReference type="EMBL" id="JAAGLI010000361">
    <property type="protein sequence ID" value="NEA23738.1"/>
    <property type="molecule type" value="Genomic_DNA"/>
</dbReference>
<keyword evidence="1" id="KW-0812">Transmembrane</keyword>
<protein>
    <submittedName>
        <fullName evidence="2">Uncharacterized protein</fullName>
    </submittedName>
</protein>
<feature type="transmembrane region" description="Helical" evidence="1">
    <location>
        <begin position="7"/>
        <end position="32"/>
    </location>
</feature>
<evidence type="ECO:0000313" key="3">
    <source>
        <dbReference type="Proteomes" id="UP000475532"/>
    </source>
</evidence>
<keyword evidence="1" id="KW-1133">Transmembrane helix</keyword>